<organism evidence="2 3">
    <name type="scientific">Microbacterium helvum</name>
    <dbReference type="NCBI Taxonomy" id="2773713"/>
    <lineage>
        <taxon>Bacteria</taxon>
        <taxon>Bacillati</taxon>
        <taxon>Actinomycetota</taxon>
        <taxon>Actinomycetes</taxon>
        <taxon>Micrococcales</taxon>
        <taxon>Microbacteriaceae</taxon>
        <taxon>Microbacterium</taxon>
    </lineage>
</organism>
<proteinExistence type="predicted"/>
<feature type="domain" description="D-serine dehydratase-like" evidence="1">
    <location>
        <begin position="304"/>
        <end position="401"/>
    </location>
</feature>
<dbReference type="RefSeq" id="WP_191171222.1">
    <property type="nucleotide sequence ID" value="NZ_JACXZS010000004.1"/>
</dbReference>
<reference evidence="2 3" key="1">
    <citation type="submission" date="2020-09" db="EMBL/GenBank/DDBJ databases">
        <title>Isolation and identification of active actinomycetes.</title>
        <authorList>
            <person name="Li X."/>
        </authorList>
    </citation>
    <scope>NUCLEOTIDE SEQUENCE [LARGE SCALE GENOMIC DNA]</scope>
    <source>
        <strain evidence="2 3">NEAU-LLC</strain>
    </source>
</reference>
<dbReference type="PANTHER" id="PTHR28004">
    <property type="entry name" value="ZGC:162816-RELATED"/>
    <property type="match status" value="1"/>
</dbReference>
<dbReference type="InterPro" id="IPR026956">
    <property type="entry name" value="D-ser_dehydrat-like_dom"/>
</dbReference>
<protein>
    <submittedName>
        <fullName evidence="2">Alanine racemase</fullName>
    </submittedName>
</protein>
<dbReference type="Gene3D" id="2.40.37.20">
    <property type="entry name" value="D-serine dehydratase-like domain"/>
    <property type="match status" value="1"/>
</dbReference>
<accession>A0ABR8NLT5</accession>
<evidence type="ECO:0000259" key="1">
    <source>
        <dbReference type="SMART" id="SM01119"/>
    </source>
</evidence>
<gene>
    <name evidence="2" type="ORF">IF188_07845</name>
</gene>
<keyword evidence="3" id="KW-1185">Reference proteome</keyword>
<dbReference type="InterPro" id="IPR042208">
    <property type="entry name" value="D-ser_dehydrat-like_sf"/>
</dbReference>
<dbReference type="InterPro" id="IPR051466">
    <property type="entry name" value="D-amino_acid_metab_enzyme"/>
</dbReference>
<dbReference type="Proteomes" id="UP000598426">
    <property type="component" value="Unassembled WGS sequence"/>
</dbReference>
<evidence type="ECO:0000313" key="2">
    <source>
        <dbReference type="EMBL" id="MBD3941604.1"/>
    </source>
</evidence>
<dbReference type="SUPFAM" id="SSF51419">
    <property type="entry name" value="PLP-binding barrel"/>
    <property type="match status" value="1"/>
</dbReference>
<dbReference type="Pfam" id="PF14031">
    <property type="entry name" value="D-ser_dehydrat"/>
    <property type="match status" value="1"/>
</dbReference>
<dbReference type="PANTHER" id="PTHR28004:SF8">
    <property type="entry name" value="D-SERINE DEAMINASE"/>
    <property type="match status" value="1"/>
</dbReference>
<dbReference type="Gene3D" id="3.20.20.10">
    <property type="entry name" value="Alanine racemase"/>
    <property type="match status" value="1"/>
</dbReference>
<dbReference type="InterPro" id="IPR029066">
    <property type="entry name" value="PLP-binding_barrel"/>
</dbReference>
<name>A0ABR8NLT5_9MICO</name>
<evidence type="ECO:0000313" key="3">
    <source>
        <dbReference type="Proteomes" id="UP000598426"/>
    </source>
</evidence>
<comment type="caution">
    <text evidence="2">The sequence shown here is derived from an EMBL/GenBank/DDBJ whole genome shotgun (WGS) entry which is preliminary data.</text>
</comment>
<dbReference type="EMBL" id="JACXZS010000004">
    <property type="protein sequence ID" value="MBD3941604.1"/>
    <property type="molecule type" value="Genomic_DNA"/>
</dbReference>
<dbReference type="SMART" id="SM01119">
    <property type="entry name" value="D-ser_dehydrat"/>
    <property type="match status" value="1"/>
</dbReference>
<sequence length="423" mass="44307">MPSERVLGPDDLLIGNHKGLPAAAAGLTVAEFLAREPRLAELWTPLLVLDRGALDDNIAFLAGWVAARGLELMPHGKTTMAPALWQRQLDAGATGITVATPWQLRVAVDAGVPAVMLANQFAQTEAIRWAAEAAASGTRIWSWVDGPATIDLIEHALGDAPARPLEVLVDLGRPGGRTGVRSLGAAVALAERIAASPAVRLAGVAGYEGAIAHGRGPEGLAAARAFVDEILAAHDAFRPLYDDGDVLVTAGGSAYPDVVGAAFAAAVAGGDSARFVLRSGAYIVHDHGYYRQNSPFEGAGLRPAARGIARVISRPESGLVLIDAGKRDFPYDEGLPVPLYAIASDGGRMPLPGAELTKLNDQHGFLRVTPASPLALGDLVVFGLSHPCTMFDKWRLVPVVDTLDDESFDPAGATLVDLVETRF</sequence>